<evidence type="ECO:0000256" key="1">
    <source>
        <dbReference type="SAM" id="SignalP"/>
    </source>
</evidence>
<dbReference type="AlphaFoldDB" id="A0A923MQZ3"/>
<keyword evidence="3" id="KW-1185">Reference proteome</keyword>
<keyword evidence="1" id="KW-0732">Signal</keyword>
<accession>A0A923MQZ3</accession>
<sequence>MKRVPWILAMLPLLPAAARAYDYPTAERVLYVQACMHDYPGGYYEMLNKCSCVIDTLARELPFDQYEDMNTAAKATSIGGERGSYIRDVEGLQVQIRKFRQLQAQARKSCMIAAPDAPR</sequence>
<dbReference type="EMBL" id="JACORT010000001">
    <property type="protein sequence ID" value="MBC5782212.1"/>
    <property type="molecule type" value="Genomic_DNA"/>
</dbReference>
<proteinExistence type="predicted"/>
<evidence type="ECO:0000313" key="2">
    <source>
        <dbReference type="EMBL" id="MBC5782212.1"/>
    </source>
</evidence>
<reference evidence="2" key="1">
    <citation type="submission" date="2020-08" db="EMBL/GenBank/DDBJ databases">
        <title>Ramlibacter sp. USB13 16S ribosomal RNA gene genome sequencing and assembly.</title>
        <authorList>
            <person name="Kang M."/>
        </authorList>
    </citation>
    <scope>NUCLEOTIDE SEQUENCE</scope>
    <source>
        <strain evidence="2">USB13</strain>
    </source>
</reference>
<gene>
    <name evidence="2" type="ORF">H8N03_04595</name>
</gene>
<evidence type="ECO:0000313" key="3">
    <source>
        <dbReference type="Proteomes" id="UP000608513"/>
    </source>
</evidence>
<dbReference type="RefSeq" id="WP_187074923.1">
    <property type="nucleotide sequence ID" value="NZ_JACORT010000001.1"/>
</dbReference>
<feature type="signal peptide" evidence="1">
    <location>
        <begin position="1"/>
        <end position="20"/>
    </location>
</feature>
<comment type="caution">
    <text evidence="2">The sequence shown here is derived from an EMBL/GenBank/DDBJ whole genome shotgun (WGS) entry which is preliminary data.</text>
</comment>
<protein>
    <submittedName>
        <fullName evidence="2">Uncharacterized protein</fullName>
    </submittedName>
</protein>
<organism evidence="2 3">
    <name type="scientific">Ramlibacter cellulosilyticus</name>
    <dbReference type="NCBI Taxonomy" id="2764187"/>
    <lineage>
        <taxon>Bacteria</taxon>
        <taxon>Pseudomonadati</taxon>
        <taxon>Pseudomonadota</taxon>
        <taxon>Betaproteobacteria</taxon>
        <taxon>Burkholderiales</taxon>
        <taxon>Comamonadaceae</taxon>
        <taxon>Ramlibacter</taxon>
    </lineage>
</organism>
<feature type="chain" id="PRO_5037387480" evidence="1">
    <location>
        <begin position="21"/>
        <end position="119"/>
    </location>
</feature>
<dbReference type="Proteomes" id="UP000608513">
    <property type="component" value="Unassembled WGS sequence"/>
</dbReference>
<name>A0A923MQZ3_9BURK</name>